<comment type="caution">
    <text evidence="3">The sequence shown here is derived from an EMBL/GenBank/DDBJ whole genome shotgun (WGS) entry which is preliminary data.</text>
</comment>
<dbReference type="Proteomes" id="UP001209878">
    <property type="component" value="Unassembled WGS sequence"/>
</dbReference>
<dbReference type="SMART" id="SM00255">
    <property type="entry name" value="TIR"/>
    <property type="match status" value="1"/>
</dbReference>
<evidence type="ECO:0000256" key="1">
    <source>
        <dbReference type="SAM" id="Phobius"/>
    </source>
</evidence>
<evidence type="ECO:0000313" key="3">
    <source>
        <dbReference type="EMBL" id="KAK2187414.1"/>
    </source>
</evidence>
<dbReference type="PROSITE" id="PS50104">
    <property type="entry name" value="TIR"/>
    <property type="match status" value="1"/>
</dbReference>
<dbReference type="PANTHER" id="PTHR16253">
    <property type="entry name" value="TETRATRICOPEPTIDE REPEAT PROTEIN 22"/>
    <property type="match status" value="1"/>
</dbReference>
<keyword evidence="1" id="KW-0812">Transmembrane</keyword>
<keyword evidence="1" id="KW-0472">Membrane</keyword>
<feature type="domain" description="TIR" evidence="2">
    <location>
        <begin position="64"/>
        <end position="191"/>
    </location>
</feature>
<organism evidence="3 4">
    <name type="scientific">Ridgeia piscesae</name>
    <name type="common">Tubeworm</name>
    <dbReference type="NCBI Taxonomy" id="27915"/>
    <lineage>
        <taxon>Eukaryota</taxon>
        <taxon>Metazoa</taxon>
        <taxon>Spiralia</taxon>
        <taxon>Lophotrochozoa</taxon>
        <taxon>Annelida</taxon>
        <taxon>Polychaeta</taxon>
        <taxon>Sedentaria</taxon>
        <taxon>Canalipalpata</taxon>
        <taxon>Sabellida</taxon>
        <taxon>Siboglinidae</taxon>
        <taxon>Ridgeia</taxon>
    </lineage>
</organism>
<dbReference type="InterPro" id="IPR000157">
    <property type="entry name" value="TIR_dom"/>
</dbReference>
<feature type="transmembrane region" description="Helical" evidence="1">
    <location>
        <begin position="285"/>
        <end position="305"/>
    </location>
</feature>
<dbReference type="InterPro" id="IPR035897">
    <property type="entry name" value="Toll_tir_struct_dom_sf"/>
</dbReference>
<name>A0AAD9UFH9_RIDPI</name>
<dbReference type="Pfam" id="PF13676">
    <property type="entry name" value="TIR_2"/>
    <property type="match status" value="1"/>
</dbReference>
<accession>A0AAD9UFH9</accession>
<dbReference type="InterPro" id="IPR042342">
    <property type="entry name" value="TTC22"/>
</dbReference>
<protein>
    <recommendedName>
        <fullName evidence="2">TIR domain-containing protein</fullName>
    </recommendedName>
</protein>
<dbReference type="PANTHER" id="PTHR16253:SF0">
    <property type="entry name" value="TETRATRICOPEPTIDE REPEAT PROTEIN 22"/>
    <property type="match status" value="1"/>
</dbReference>
<evidence type="ECO:0000313" key="4">
    <source>
        <dbReference type="Proteomes" id="UP001209878"/>
    </source>
</evidence>
<evidence type="ECO:0000259" key="2">
    <source>
        <dbReference type="PROSITE" id="PS50104"/>
    </source>
</evidence>
<dbReference type="Gene3D" id="3.40.50.10140">
    <property type="entry name" value="Toll/interleukin-1 receptor homology (TIR) domain"/>
    <property type="match status" value="1"/>
</dbReference>
<proteinExistence type="predicted"/>
<sequence>MQNEAQTIQRSHEEISLHLDGRAGRFRGFTFKSSMADSLESRSDCTTLSTISVATTATPLDQKHRYHVFFAYSARDVIWVEYVVRRLESDPYHYQCCYAARDFNKTVTHVQNVLCSIMLSQRIVVVLTPDFVSSSWREYEENIVHLTLMSQCRLSVIPVMLEQCDLPESLRSWQLVSAHQESFWQSLLQALQPESLTFSESLYTIRSLSSPSSGFLNGQVLVAQSASIDGFCKPHLLFDHEEIPDPLTAHDVALSRHDYSELMKLVGREEAGLHLSWLFSAIPNIALAVMFVLWCTAFILVILLFPDNQPSTLPVRLCVFSLPAVSIVLSCVLRWRKLKLLKEQFYISMFARSIRANKLLYERNKPLLMTTTRTHNDNFYIYFLYYNRSNCIERIKLFLMQCTEDDAAKLSKLIDVYTLNSNYSSGLSLAARLAVMLSSAYAVNLIFHRIPHTLEQRHTKRRQCLCQFVEEFLTAYLSCVRQQETSTTNLQYIFCHYMNCQFRPDATVLQALGISVIETV</sequence>
<keyword evidence="4" id="KW-1185">Reference proteome</keyword>
<keyword evidence="1" id="KW-1133">Transmembrane helix</keyword>
<dbReference type="GO" id="GO:0007165">
    <property type="term" value="P:signal transduction"/>
    <property type="evidence" value="ECO:0007669"/>
    <property type="project" value="InterPro"/>
</dbReference>
<dbReference type="SUPFAM" id="SSF52200">
    <property type="entry name" value="Toll/Interleukin receptor TIR domain"/>
    <property type="match status" value="1"/>
</dbReference>
<dbReference type="EMBL" id="JAODUO010000166">
    <property type="protein sequence ID" value="KAK2187414.1"/>
    <property type="molecule type" value="Genomic_DNA"/>
</dbReference>
<feature type="transmembrane region" description="Helical" evidence="1">
    <location>
        <begin position="317"/>
        <end position="335"/>
    </location>
</feature>
<reference evidence="3" key="1">
    <citation type="journal article" date="2023" name="Mol. Biol. Evol.">
        <title>Third-Generation Sequencing Reveals the Adaptive Role of the Epigenome in Three Deep-Sea Polychaetes.</title>
        <authorList>
            <person name="Perez M."/>
            <person name="Aroh O."/>
            <person name="Sun Y."/>
            <person name="Lan Y."/>
            <person name="Juniper S.K."/>
            <person name="Young C.R."/>
            <person name="Angers B."/>
            <person name="Qian P.Y."/>
        </authorList>
    </citation>
    <scope>NUCLEOTIDE SEQUENCE</scope>
    <source>
        <strain evidence="3">R07B-5</strain>
    </source>
</reference>
<gene>
    <name evidence="3" type="ORF">NP493_166g03018</name>
</gene>
<dbReference type="AlphaFoldDB" id="A0AAD9UFH9"/>